<name>F8N9W7_9BACT</name>
<dbReference type="EMBL" id="GL945017">
    <property type="protein sequence ID" value="EGN57784.1"/>
    <property type="molecule type" value="Genomic_DNA"/>
</dbReference>
<dbReference type="Proteomes" id="UP000002772">
    <property type="component" value="Unassembled WGS sequence"/>
</dbReference>
<evidence type="ECO:0008006" key="3">
    <source>
        <dbReference type="Google" id="ProtNLM"/>
    </source>
</evidence>
<protein>
    <recommendedName>
        <fullName evidence="3">Helix-turn-helix type 11 domain-containing protein</fullName>
    </recommendedName>
</protein>
<sequence length="129" mass="14862">MFIIDDLRRIHKIHKLIKGQQTGSPEDLASLICVSRRELYYIIEVLKNMGAEINYNRKKQSFCYTNAFDMNLSLCVSYIGEDEMNLLDGGTICLKNKPQQALPCRNFARNENSSRKICGEFFSFVNLQA</sequence>
<dbReference type="RefSeq" id="WP_007575578.1">
    <property type="nucleotide sequence ID" value="NZ_BPTS01000002.1"/>
</dbReference>
<dbReference type="HOGENOM" id="CLU_159986_0_0_10"/>
<dbReference type="eggNOG" id="COG0640">
    <property type="taxonomic scope" value="Bacteria"/>
</dbReference>
<organism evidence="1 2">
    <name type="scientific">Hallella multisaccharivorax DSM 17128</name>
    <dbReference type="NCBI Taxonomy" id="688246"/>
    <lineage>
        <taxon>Bacteria</taxon>
        <taxon>Pseudomonadati</taxon>
        <taxon>Bacteroidota</taxon>
        <taxon>Bacteroidia</taxon>
        <taxon>Bacteroidales</taxon>
        <taxon>Prevotellaceae</taxon>
        <taxon>Hallella</taxon>
    </lineage>
</organism>
<dbReference type="STRING" id="688246.Premu_2409"/>
<accession>F8N9W7</accession>
<proteinExistence type="predicted"/>
<dbReference type="OrthoDB" id="1163801at2"/>
<evidence type="ECO:0000313" key="2">
    <source>
        <dbReference type="Proteomes" id="UP000002772"/>
    </source>
</evidence>
<gene>
    <name evidence="1" type="ORF">Premu_2409</name>
</gene>
<reference evidence="2" key="1">
    <citation type="journal article" date="2011" name="Stand. Genomic Sci.">
        <title>Non-contiguous finished genome sequence of the opportunistic oral pathogen Prevotella multisaccharivorax type strain (PPPA20).</title>
        <authorList>
            <person name="Pati A."/>
            <person name="Gronow S."/>
            <person name="Lu M."/>
            <person name="Lapidus A."/>
            <person name="Nolan M."/>
            <person name="Lucas S."/>
            <person name="Hammon N."/>
            <person name="Deshpande S."/>
            <person name="Cheng J.F."/>
            <person name="Tapia R."/>
            <person name="Han C."/>
            <person name="Goodwin L."/>
            <person name="Pitluck S."/>
            <person name="Liolios K."/>
            <person name="Pagani I."/>
            <person name="Mavromatis K."/>
            <person name="Mikhailova N."/>
            <person name="Huntemann M."/>
            <person name="Chen A."/>
            <person name="Palaniappan K."/>
            <person name="Land M."/>
            <person name="Hauser L."/>
            <person name="Detter J.C."/>
            <person name="Brambilla E.M."/>
            <person name="Rohde M."/>
            <person name="Goker M."/>
            <person name="Woyke T."/>
            <person name="Bristow J."/>
            <person name="Eisen J.A."/>
            <person name="Markowitz V."/>
            <person name="Hugenholtz P."/>
            <person name="Kyrpides N.C."/>
            <person name="Klenk H.P."/>
            <person name="Ivanova N."/>
        </authorList>
    </citation>
    <scope>NUCLEOTIDE SEQUENCE [LARGE SCALE GENOMIC DNA]</scope>
    <source>
        <strain evidence="2">DSM 17128</strain>
    </source>
</reference>
<evidence type="ECO:0000313" key="1">
    <source>
        <dbReference type="EMBL" id="EGN57784.1"/>
    </source>
</evidence>
<keyword evidence="2" id="KW-1185">Reference proteome</keyword>
<dbReference type="AlphaFoldDB" id="F8N9W7"/>